<evidence type="ECO:0000313" key="13">
    <source>
        <dbReference type="Proteomes" id="UP000176377"/>
    </source>
</evidence>
<keyword evidence="8" id="KW-0745">Spermidine biosynthesis</keyword>
<evidence type="ECO:0000256" key="8">
    <source>
        <dbReference type="ARBA" id="ARBA00023066"/>
    </source>
</evidence>
<keyword evidence="9" id="KW-0456">Lyase</keyword>
<evidence type="ECO:0000256" key="6">
    <source>
        <dbReference type="ARBA" id="ARBA00022842"/>
    </source>
</evidence>
<dbReference type="InterPro" id="IPR029066">
    <property type="entry name" value="PLP-binding_barrel"/>
</dbReference>
<proteinExistence type="inferred from homology"/>
<dbReference type="GO" id="GO:0006527">
    <property type="term" value="P:L-arginine catabolic process"/>
    <property type="evidence" value="ECO:0007669"/>
    <property type="project" value="InterPro"/>
</dbReference>
<evidence type="ECO:0000256" key="3">
    <source>
        <dbReference type="ARBA" id="ARBA00008357"/>
    </source>
</evidence>
<evidence type="ECO:0000313" key="12">
    <source>
        <dbReference type="EMBL" id="OGG60654.1"/>
    </source>
</evidence>
<name>A0A1F6DGS7_9BACT</name>
<dbReference type="Pfam" id="PF02784">
    <property type="entry name" value="Orn_Arg_deC_N"/>
    <property type="match status" value="1"/>
</dbReference>
<dbReference type="PANTHER" id="PTHR43295:SF9">
    <property type="entry name" value="BIOSYNTHETIC ARGININE DECARBOXYLASE"/>
    <property type="match status" value="1"/>
</dbReference>
<evidence type="ECO:0000256" key="9">
    <source>
        <dbReference type="ARBA" id="ARBA00023239"/>
    </source>
</evidence>
<feature type="modified residue" description="N6-(pyridoxal phosphate)lysine" evidence="10">
    <location>
        <position position="96"/>
    </location>
</feature>
<dbReference type="InterPro" id="IPR002985">
    <property type="entry name" value="Arg_decrbxlase"/>
</dbReference>
<keyword evidence="5" id="KW-0210">Decarboxylase</keyword>
<feature type="active site" description="Proton donor" evidence="10">
    <location>
        <position position="382"/>
    </location>
</feature>
<evidence type="ECO:0000256" key="4">
    <source>
        <dbReference type="ARBA" id="ARBA00012426"/>
    </source>
</evidence>
<dbReference type="InterPro" id="IPR022644">
    <property type="entry name" value="De-COase2_N"/>
</dbReference>
<comment type="caution">
    <text evidence="12">The sequence shown here is derived from an EMBL/GenBank/DDBJ whole genome shotgun (WGS) entry which is preliminary data.</text>
</comment>
<dbReference type="InterPro" id="IPR000183">
    <property type="entry name" value="Orn/DAP/Arg_de-COase"/>
</dbReference>
<dbReference type="PROSITE" id="PS00878">
    <property type="entry name" value="ODR_DC_2_1"/>
    <property type="match status" value="1"/>
</dbReference>
<gene>
    <name evidence="12" type="ORF">A2765_03705</name>
</gene>
<dbReference type="Proteomes" id="UP000176377">
    <property type="component" value="Unassembled WGS sequence"/>
</dbReference>
<evidence type="ECO:0000256" key="1">
    <source>
        <dbReference type="ARBA" id="ARBA00001933"/>
    </source>
</evidence>
<reference evidence="12 13" key="1">
    <citation type="journal article" date="2016" name="Nat. Commun.">
        <title>Thousands of microbial genomes shed light on interconnected biogeochemical processes in an aquifer system.</title>
        <authorList>
            <person name="Anantharaman K."/>
            <person name="Brown C.T."/>
            <person name="Hug L.A."/>
            <person name="Sharon I."/>
            <person name="Castelle C.J."/>
            <person name="Probst A.J."/>
            <person name="Thomas B.C."/>
            <person name="Singh A."/>
            <person name="Wilkins M.J."/>
            <person name="Karaoz U."/>
            <person name="Brodie E.L."/>
            <person name="Williams K.H."/>
            <person name="Hubbard S.S."/>
            <person name="Banfield J.F."/>
        </authorList>
    </citation>
    <scope>NUCLEOTIDE SEQUENCE [LARGE SCALE GENOMIC DNA]</scope>
</reference>
<dbReference type="PRINTS" id="PR01179">
    <property type="entry name" value="ODADCRBXLASE"/>
</dbReference>
<keyword evidence="7 10" id="KW-0663">Pyridoxal phosphate</keyword>
<comment type="similarity">
    <text evidence="3">Belongs to the Orn/Lys/Arg decarboxylase class-II family. SpeA subfamily.</text>
</comment>
<feature type="domain" description="Orn/DAP/Arg decarboxylase 2 N-terminal" evidence="11">
    <location>
        <begin position="77"/>
        <end position="315"/>
    </location>
</feature>
<dbReference type="Gene3D" id="2.40.37.10">
    <property type="entry name" value="Lyase, Ornithine Decarboxylase, Chain A, domain 1"/>
    <property type="match status" value="1"/>
</dbReference>
<accession>A0A1F6DGS7</accession>
<dbReference type="SUPFAM" id="SSF51419">
    <property type="entry name" value="PLP-binding barrel"/>
    <property type="match status" value="1"/>
</dbReference>
<dbReference type="InterPro" id="IPR022653">
    <property type="entry name" value="De-COase2_pyr-phos_BS"/>
</dbReference>
<evidence type="ECO:0000256" key="2">
    <source>
        <dbReference type="ARBA" id="ARBA00001946"/>
    </source>
</evidence>
<dbReference type="GO" id="GO:0008792">
    <property type="term" value="F:arginine decarboxylase activity"/>
    <property type="evidence" value="ECO:0007669"/>
    <property type="project" value="UniProtKB-EC"/>
</dbReference>
<dbReference type="Gene3D" id="3.20.20.10">
    <property type="entry name" value="Alanine racemase"/>
    <property type="match status" value="1"/>
</dbReference>
<dbReference type="EC" id="4.1.1.19" evidence="4"/>
<dbReference type="PANTHER" id="PTHR43295">
    <property type="entry name" value="ARGININE DECARBOXYLASE"/>
    <property type="match status" value="1"/>
</dbReference>
<sequence>MATKKKKKNGHKKFWKLGVEEFNTSHFDISPEGELVVREGNYQYNIYNIVKKYGTSTEILFPTIIENRVRDLIDTFNAYIKILSYKGKFHYHYPMKVNQNKEVVLPAVAEGANLDVASANELYLVKRMIETDRFNVKIRVTCNGPKTPKYMDLIEELRGKGLLVVPIIEDYVELERMKKFQGPVGIRVNLSVKIKSHWDKKFNRFGFTEDEILKLGKVRNLSILHYHISSQMESMDSFVKPLKRALELYAKLKEKNPSLDTLDIGGGAAVPYEKKRMYTGKNLIQRIVKTAKTHADKLGIRHPNLIVEWGRYVAAPAQMTIYKILAEKTIETKSDKLWYVIDGSFMNDLIDSWAIHQKWHVVPVNAMHARKLVKTWLAGSSCDSDDKYTAGGTHILLPSLENVEELFIAIMDTGAYQDPLASHHCLLSSPAKLVAANGEIKVARKREQPEDVGKLFGW</sequence>
<evidence type="ECO:0000256" key="5">
    <source>
        <dbReference type="ARBA" id="ARBA00022793"/>
    </source>
</evidence>
<dbReference type="EMBL" id="MFLA01000004">
    <property type="protein sequence ID" value="OGG60654.1"/>
    <property type="molecule type" value="Genomic_DNA"/>
</dbReference>
<comment type="cofactor">
    <cofactor evidence="1 10">
        <name>pyridoxal 5'-phosphate</name>
        <dbReference type="ChEBI" id="CHEBI:597326"/>
    </cofactor>
</comment>
<dbReference type="SUPFAM" id="SSF50621">
    <property type="entry name" value="Alanine racemase C-terminal domain-like"/>
    <property type="match status" value="1"/>
</dbReference>
<dbReference type="PRINTS" id="PR01180">
    <property type="entry name" value="ARGDCRBXLASE"/>
</dbReference>
<evidence type="ECO:0000256" key="10">
    <source>
        <dbReference type="PIRSR" id="PIRSR600183-50"/>
    </source>
</evidence>
<protein>
    <recommendedName>
        <fullName evidence="4">arginine decarboxylase</fullName>
        <ecNumber evidence="4">4.1.1.19</ecNumber>
    </recommendedName>
</protein>
<dbReference type="InterPro" id="IPR009006">
    <property type="entry name" value="Ala_racemase/Decarboxylase_C"/>
</dbReference>
<evidence type="ECO:0000256" key="7">
    <source>
        <dbReference type="ARBA" id="ARBA00022898"/>
    </source>
</evidence>
<dbReference type="AlphaFoldDB" id="A0A1F6DGS7"/>
<dbReference type="GO" id="GO:0008295">
    <property type="term" value="P:spermidine biosynthetic process"/>
    <property type="evidence" value="ECO:0007669"/>
    <property type="project" value="UniProtKB-KW"/>
</dbReference>
<evidence type="ECO:0000259" key="11">
    <source>
        <dbReference type="Pfam" id="PF02784"/>
    </source>
</evidence>
<comment type="cofactor">
    <cofactor evidence="2">
        <name>Mg(2+)</name>
        <dbReference type="ChEBI" id="CHEBI:18420"/>
    </cofactor>
</comment>
<organism evidence="12 13">
    <name type="scientific">Candidatus Kaiserbacteria bacterium RIFCSPHIGHO2_01_FULL_56_24</name>
    <dbReference type="NCBI Taxonomy" id="1798487"/>
    <lineage>
        <taxon>Bacteria</taxon>
        <taxon>Candidatus Kaiseribacteriota</taxon>
    </lineage>
</organism>
<keyword evidence="6" id="KW-0460">Magnesium</keyword>